<feature type="compositionally biased region" description="Basic residues" evidence="1">
    <location>
        <begin position="624"/>
        <end position="635"/>
    </location>
</feature>
<feature type="region of interest" description="Disordered" evidence="1">
    <location>
        <begin position="438"/>
        <end position="464"/>
    </location>
</feature>
<feature type="compositionally biased region" description="Pro residues" evidence="1">
    <location>
        <begin position="321"/>
        <end position="330"/>
    </location>
</feature>
<accession>A0A8S9XT16</accession>
<feature type="region of interest" description="Disordered" evidence="1">
    <location>
        <begin position="1"/>
        <end position="24"/>
    </location>
</feature>
<feature type="compositionally biased region" description="Pro residues" evidence="1">
    <location>
        <begin position="337"/>
        <end position="350"/>
    </location>
</feature>
<evidence type="ECO:0000256" key="1">
    <source>
        <dbReference type="SAM" id="MobiDB-lite"/>
    </source>
</evidence>
<feature type="compositionally biased region" description="Basic and acidic residues" evidence="1">
    <location>
        <begin position="636"/>
        <end position="703"/>
    </location>
</feature>
<proteinExistence type="predicted"/>
<reference evidence="2" key="1">
    <citation type="journal article" date="2021" name="Mol. Ecol. Resour.">
        <title>Apolygus lucorum genome provides insights into omnivorousness and mesophyll feeding.</title>
        <authorList>
            <person name="Liu Y."/>
            <person name="Liu H."/>
            <person name="Wang H."/>
            <person name="Huang T."/>
            <person name="Liu B."/>
            <person name="Yang B."/>
            <person name="Yin L."/>
            <person name="Li B."/>
            <person name="Zhang Y."/>
            <person name="Zhang S."/>
            <person name="Jiang F."/>
            <person name="Zhang X."/>
            <person name="Ren Y."/>
            <person name="Wang B."/>
            <person name="Wang S."/>
            <person name="Lu Y."/>
            <person name="Wu K."/>
            <person name="Fan W."/>
            <person name="Wang G."/>
        </authorList>
    </citation>
    <scope>NUCLEOTIDE SEQUENCE</scope>
    <source>
        <strain evidence="2">12Hb</strain>
    </source>
</reference>
<keyword evidence="3" id="KW-1185">Reference proteome</keyword>
<feature type="compositionally biased region" description="Polar residues" evidence="1">
    <location>
        <begin position="779"/>
        <end position="788"/>
    </location>
</feature>
<feature type="region of interest" description="Disordered" evidence="1">
    <location>
        <begin position="598"/>
        <end position="707"/>
    </location>
</feature>
<name>A0A8S9XT16_APOLU</name>
<dbReference type="EMBL" id="WIXP02000004">
    <property type="protein sequence ID" value="KAF6211709.1"/>
    <property type="molecule type" value="Genomic_DNA"/>
</dbReference>
<feature type="region of interest" description="Disordered" evidence="1">
    <location>
        <begin position="730"/>
        <end position="793"/>
    </location>
</feature>
<protein>
    <submittedName>
        <fullName evidence="2">Uncharacterized protein</fullName>
    </submittedName>
</protein>
<gene>
    <name evidence="2" type="ORF">GE061_012223</name>
</gene>
<dbReference type="AlphaFoldDB" id="A0A8S9XT16"/>
<feature type="compositionally biased region" description="Basic and acidic residues" evidence="1">
    <location>
        <begin position="742"/>
        <end position="754"/>
    </location>
</feature>
<sequence length="924" mass="103004">MFPGGRPQNMQPGGGQPPMVQYPGMYYSSNASASAWPMAVPKDEGHDVLAESYERMRREMRSLQGGTPSNAPPPPSMDSSRDNAAIKMLLNNENVSLSSLLEAAMDPSTDRSGQYLGILSLWNCPEVKLDTCKRKKAAETIIEESSKPKRDKSPALEAAEEFANKPNPSMSTNLFSFESEPIPGQIPVIGPKVKDVIPMVDLTKPPPLINPYPDPPADPYATTAFELWAEIERERRHKEKMKEWEFGVNPYSLHQPGLPGDQWSASSGWPSGASHVPENYSGSQMYPGGADYYYGNSGPIPPYNMPPNYYGMRPSYHPPRYPIGGPPRGPPMWGSRGPPPYGYRPPPPTPSKSVRPKPVELKTKGKLLSSRNVVELPLSTKPSEVTVKKSASVSKVATPVKNPKIESSGTPTTEVIVLDDEKLPKVEPVPKTDVIAVVHPPGVSPDRELPPITNNKSSDKESDFTKPMRAKFRELLKPLEKILDTLKFRQRDCEEFKPLIKGLEIGACEFDGVYTLVEGILCRVVIDAKESSKTCFKIVLSPVHVTPILMEIHKMYHDWTSYRIKRTLEELFYDSRLFPSWKIGNVIAICKECKSERRKREEKESVKPKSHEKDEGENLDKGKSQSRSRSHRRRSESKDRDDKKKSRRGSKDDQNRPEKSELHRDKKRELKDVKKGDDVKEASSKMEDTSKQTADRPEKEKDSAVPVRKLLKIQFEKVKLGSKGEVANNVVTGTDSNLGKVEGNHSESVEEKKVKPTQPESVPSKKIEESPKSVEASHKQISGTSSMIGDTEAPTKPLGKLLVPYVKPEDFKVRVRNAQLMMDDLKTHIQNLEGPSKKATDPSYLLKAGMLCKRTTNKDGKNEVKIAVTPQSLLKMIQIVHTMATTHAPLEKTISVFNKHFTQILGVQEAVTIVLNNCEECGSS</sequence>
<dbReference type="OrthoDB" id="6624762at2759"/>
<comment type="caution">
    <text evidence="2">The sequence shown here is derived from an EMBL/GenBank/DDBJ whole genome shotgun (WGS) entry which is preliminary data.</text>
</comment>
<evidence type="ECO:0000313" key="2">
    <source>
        <dbReference type="EMBL" id="KAF6211709.1"/>
    </source>
</evidence>
<evidence type="ECO:0000313" key="3">
    <source>
        <dbReference type="Proteomes" id="UP000466442"/>
    </source>
</evidence>
<feature type="compositionally biased region" description="Basic and acidic residues" evidence="1">
    <location>
        <begin position="763"/>
        <end position="778"/>
    </location>
</feature>
<feature type="region of interest" description="Disordered" evidence="1">
    <location>
        <begin position="55"/>
        <end position="81"/>
    </location>
</feature>
<dbReference type="Proteomes" id="UP000466442">
    <property type="component" value="Unassembled WGS sequence"/>
</dbReference>
<feature type="compositionally biased region" description="Basic and acidic residues" evidence="1">
    <location>
        <begin position="598"/>
        <end position="623"/>
    </location>
</feature>
<feature type="region of interest" description="Disordered" evidence="1">
    <location>
        <begin position="321"/>
        <end position="357"/>
    </location>
</feature>
<organism evidence="2 3">
    <name type="scientific">Apolygus lucorum</name>
    <name type="common">Small green plant bug</name>
    <name type="synonym">Lygocoris lucorum</name>
    <dbReference type="NCBI Taxonomy" id="248454"/>
    <lineage>
        <taxon>Eukaryota</taxon>
        <taxon>Metazoa</taxon>
        <taxon>Ecdysozoa</taxon>
        <taxon>Arthropoda</taxon>
        <taxon>Hexapoda</taxon>
        <taxon>Insecta</taxon>
        <taxon>Pterygota</taxon>
        <taxon>Neoptera</taxon>
        <taxon>Paraneoptera</taxon>
        <taxon>Hemiptera</taxon>
        <taxon>Heteroptera</taxon>
        <taxon>Panheteroptera</taxon>
        <taxon>Cimicomorpha</taxon>
        <taxon>Miridae</taxon>
        <taxon>Mirini</taxon>
        <taxon>Apolygus</taxon>
    </lineage>
</organism>